<dbReference type="EMBL" id="QGNW01000112">
    <property type="protein sequence ID" value="RVW95637.1"/>
    <property type="molecule type" value="Genomic_DNA"/>
</dbReference>
<dbReference type="AlphaFoldDB" id="A0A438IG35"/>
<dbReference type="InterPro" id="IPR036397">
    <property type="entry name" value="RNaseH_sf"/>
</dbReference>
<dbReference type="Proteomes" id="UP000288805">
    <property type="component" value="Unassembled WGS sequence"/>
</dbReference>
<evidence type="ECO:0000313" key="6">
    <source>
        <dbReference type="Proteomes" id="UP000288805"/>
    </source>
</evidence>
<dbReference type="Pfam" id="PF22936">
    <property type="entry name" value="Pol_BBD"/>
    <property type="match status" value="1"/>
</dbReference>
<feature type="domain" description="Retrovirus-related Pol polyprotein from transposon TNT 1-94-like beta-barrel" evidence="3">
    <location>
        <begin position="221"/>
        <end position="262"/>
    </location>
</feature>
<dbReference type="Pfam" id="PF25597">
    <property type="entry name" value="SH3_retrovirus"/>
    <property type="match status" value="1"/>
</dbReference>
<feature type="region of interest" description="Disordered" evidence="1">
    <location>
        <begin position="420"/>
        <end position="445"/>
    </location>
</feature>
<evidence type="ECO:0000259" key="3">
    <source>
        <dbReference type="Pfam" id="PF22936"/>
    </source>
</evidence>
<dbReference type="InterPro" id="IPR054722">
    <property type="entry name" value="PolX-like_BBD"/>
</dbReference>
<name>A0A438IG35_VITVI</name>
<sequence>MLLHFFGISASAGLLSASDGSSLPWSRLVCALGRPFLHLQSLSPLFGSPTYQQDMDLSTYIGRIVSLKEEFLTLMPSLMVLKLNKYRLTGSYGVNLIGLRPNLESVRDQILASPSIPSLDDVFARLLCLSSTQTLSTNGPSDSSIYMDGLLALPTLLSHLILCYLDLNSVASSTSQSITLTGSDYDAYLRYQATTLASVASIAQIDNVSVCFTQFPSLGPWILDSGASDHIFGSKHLFSSITTTSALPTVTLANGSQTIAKGPEYGEDNWHRARLGHPSLQVPEDGSSFFHFVVACVDNAREYFSTPFTFFMSQHGILHQSSCAHTPQQNGDKLSVKATKCIFLGYSPLQKGYHCYSPDTHRYFLSADVTFFEDSTFFSSSESLPISEVLPLLYISPPSDALSHPLQVYHRRHRAVAPPLSSVEVPDDSPPVPPISPTPALSSTDHLPIAFRKGN</sequence>
<evidence type="ECO:0000259" key="4">
    <source>
        <dbReference type="Pfam" id="PF25597"/>
    </source>
</evidence>
<feature type="signal peptide" evidence="2">
    <location>
        <begin position="1"/>
        <end position="17"/>
    </location>
</feature>
<evidence type="ECO:0000313" key="5">
    <source>
        <dbReference type="EMBL" id="RVW95637.1"/>
    </source>
</evidence>
<dbReference type="Gene3D" id="3.30.420.10">
    <property type="entry name" value="Ribonuclease H-like superfamily/Ribonuclease H"/>
    <property type="match status" value="1"/>
</dbReference>
<dbReference type="InterPro" id="IPR057670">
    <property type="entry name" value="SH3_retrovirus"/>
</dbReference>
<feature type="chain" id="PRO_5019161702" description="Retrovirus-related Pol polyprotein from transposon RE2" evidence="2">
    <location>
        <begin position="18"/>
        <end position="455"/>
    </location>
</feature>
<dbReference type="GO" id="GO:0003676">
    <property type="term" value="F:nucleic acid binding"/>
    <property type="evidence" value="ECO:0007669"/>
    <property type="project" value="InterPro"/>
</dbReference>
<protein>
    <recommendedName>
        <fullName evidence="7">Retrovirus-related Pol polyprotein from transposon RE2</fullName>
    </recommendedName>
</protein>
<dbReference type="SUPFAM" id="SSF53098">
    <property type="entry name" value="Ribonuclease H-like"/>
    <property type="match status" value="1"/>
</dbReference>
<gene>
    <name evidence="5" type="ORF">CK203_031615</name>
</gene>
<evidence type="ECO:0000256" key="2">
    <source>
        <dbReference type="SAM" id="SignalP"/>
    </source>
</evidence>
<comment type="caution">
    <text evidence="5">The sequence shown here is derived from an EMBL/GenBank/DDBJ whole genome shotgun (WGS) entry which is preliminary data.</text>
</comment>
<proteinExistence type="predicted"/>
<feature type="domain" description="Retroviral polymerase SH3-like" evidence="4">
    <location>
        <begin position="324"/>
        <end position="382"/>
    </location>
</feature>
<evidence type="ECO:0008006" key="7">
    <source>
        <dbReference type="Google" id="ProtNLM"/>
    </source>
</evidence>
<organism evidence="5 6">
    <name type="scientific">Vitis vinifera</name>
    <name type="common">Grape</name>
    <dbReference type="NCBI Taxonomy" id="29760"/>
    <lineage>
        <taxon>Eukaryota</taxon>
        <taxon>Viridiplantae</taxon>
        <taxon>Streptophyta</taxon>
        <taxon>Embryophyta</taxon>
        <taxon>Tracheophyta</taxon>
        <taxon>Spermatophyta</taxon>
        <taxon>Magnoliopsida</taxon>
        <taxon>eudicotyledons</taxon>
        <taxon>Gunneridae</taxon>
        <taxon>Pentapetalae</taxon>
        <taxon>rosids</taxon>
        <taxon>Vitales</taxon>
        <taxon>Vitaceae</taxon>
        <taxon>Viteae</taxon>
        <taxon>Vitis</taxon>
    </lineage>
</organism>
<feature type="compositionally biased region" description="Pro residues" evidence="1">
    <location>
        <begin position="428"/>
        <end position="437"/>
    </location>
</feature>
<keyword evidence="2" id="KW-0732">Signal</keyword>
<accession>A0A438IG35</accession>
<reference evidence="5 6" key="1">
    <citation type="journal article" date="2018" name="PLoS Genet.">
        <title>Population sequencing reveals clonal diversity and ancestral inbreeding in the grapevine cultivar Chardonnay.</title>
        <authorList>
            <person name="Roach M.J."/>
            <person name="Johnson D.L."/>
            <person name="Bohlmann J."/>
            <person name="van Vuuren H.J."/>
            <person name="Jones S.J."/>
            <person name="Pretorius I.S."/>
            <person name="Schmidt S.A."/>
            <person name="Borneman A.R."/>
        </authorList>
    </citation>
    <scope>NUCLEOTIDE SEQUENCE [LARGE SCALE GENOMIC DNA]</scope>
    <source>
        <strain evidence="6">cv. Chardonnay</strain>
        <tissue evidence="5">Leaf</tissue>
    </source>
</reference>
<dbReference type="InterPro" id="IPR012337">
    <property type="entry name" value="RNaseH-like_sf"/>
</dbReference>
<evidence type="ECO:0000256" key="1">
    <source>
        <dbReference type="SAM" id="MobiDB-lite"/>
    </source>
</evidence>